<comment type="caution">
    <text evidence="1">The sequence shown here is derived from an EMBL/GenBank/DDBJ whole genome shotgun (WGS) entry which is preliminary data.</text>
</comment>
<organism evidence="1 2">
    <name type="scientific">Smallanthus sonchifolius</name>
    <dbReference type="NCBI Taxonomy" id="185202"/>
    <lineage>
        <taxon>Eukaryota</taxon>
        <taxon>Viridiplantae</taxon>
        <taxon>Streptophyta</taxon>
        <taxon>Embryophyta</taxon>
        <taxon>Tracheophyta</taxon>
        <taxon>Spermatophyta</taxon>
        <taxon>Magnoliopsida</taxon>
        <taxon>eudicotyledons</taxon>
        <taxon>Gunneridae</taxon>
        <taxon>Pentapetalae</taxon>
        <taxon>asterids</taxon>
        <taxon>campanulids</taxon>
        <taxon>Asterales</taxon>
        <taxon>Asteraceae</taxon>
        <taxon>Asteroideae</taxon>
        <taxon>Heliantheae alliance</taxon>
        <taxon>Millerieae</taxon>
        <taxon>Smallanthus</taxon>
    </lineage>
</organism>
<accession>A0ACB9ICF4</accession>
<proteinExistence type="predicted"/>
<keyword evidence="2" id="KW-1185">Reference proteome</keyword>
<reference evidence="2" key="1">
    <citation type="journal article" date="2022" name="Mol. Ecol. Resour.">
        <title>The genomes of chicory, endive, great burdock and yacon provide insights into Asteraceae palaeo-polyploidization history and plant inulin production.</title>
        <authorList>
            <person name="Fan W."/>
            <person name="Wang S."/>
            <person name="Wang H."/>
            <person name="Wang A."/>
            <person name="Jiang F."/>
            <person name="Liu H."/>
            <person name="Zhao H."/>
            <person name="Xu D."/>
            <person name="Zhang Y."/>
        </authorList>
    </citation>
    <scope>NUCLEOTIDE SEQUENCE [LARGE SCALE GENOMIC DNA]</scope>
    <source>
        <strain evidence="2">cv. Yunnan</strain>
    </source>
</reference>
<evidence type="ECO:0000313" key="2">
    <source>
        <dbReference type="Proteomes" id="UP001056120"/>
    </source>
</evidence>
<evidence type="ECO:0000313" key="1">
    <source>
        <dbReference type="EMBL" id="KAI3805680.1"/>
    </source>
</evidence>
<protein>
    <submittedName>
        <fullName evidence="1">Uncharacterized protein</fullName>
    </submittedName>
</protein>
<gene>
    <name evidence="1" type="ORF">L1987_28266</name>
</gene>
<reference evidence="1 2" key="2">
    <citation type="journal article" date="2022" name="Mol. Ecol. Resour.">
        <title>The genomes of chicory, endive, great burdock and yacon provide insights into Asteraceae paleo-polyploidization history and plant inulin production.</title>
        <authorList>
            <person name="Fan W."/>
            <person name="Wang S."/>
            <person name="Wang H."/>
            <person name="Wang A."/>
            <person name="Jiang F."/>
            <person name="Liu H."/>
            <person name="Zhao H."/>
            <person name="Xu D."/>
            <person name="Zhang Y."/>
        </authorList>
    </citation>
    <scope>NUCLEOTIDE SEQUENCE [LARGE SCALE GENOMIC DNA]</scope>
    <source>
        <strain evidence="2">cv. Yunnan</strain>
        <tissue evidence="1">Leaves</tissue>
    </source>
</reference>
<sequence length="345" mass="38932">MTTIYLDSSSNDQYNEHQFFSPGDHHHEHQFFSPSDHHHEDQILSPNSQASSYSNSLTCHLFFNPITTHDQDGGFTRESHPSQDEDYSFGSQAYDDHHVENQDERGGGINGGLKFSLWKRETYDHMNDEKQLKWMSSKMRVMLKMKKTKPTKLNTSRSTSKELKLNDHHDHKEPTSSPMEETAYSNPINTTSNNIPIRVCSDCNTTKTPLWRSGPQGPKSLCNACGIRQRKARKALALAAAAAAAVETSRNVSSDKPTSLKVTKILHKDYKKPNNGNVTKFKKRQYSKQRNTSPSPSSSSPARKNCVEEFLVSLSKNLAFHCVFPQDEKEAAILLMALSCGYAHQ</sequence>
<dbReference type="Proteomes" id="UP001056120">
    <property type="component" value="Linkage Group LG09"/>
</dbReference>
<dbReference type="EMBL" id="CM042026">
    <property type="protein sequence ID" value="KAI3805680.1"/>
    <property type="molecule type" value="Genomic_DNA"/>
</dbReference>
<name>A0ACB9ICF4_9ASTR</name>